<proteinExistence type="predicted"/>
<dbReference type="AlphaFoldDB" id="A0AAD7G5X4"/>
<name>A0AAD7G5X4_MYCRO</name>
<comment type="caution">
    <text evidence="2">The sequence shown here is derived from an EMBL/GenBank/DDBJ whole genome shotgun (WGS) entry which is preliminary data.</text>
</comment>
<evidence type="ECO:0000313" key="3">
    <source>
        <dbReference type="Proteomes" id="UP001221757"/>
    </source>
</evidence>
<keyword evidence="1" id="KW-0732">Signal</keyword>
<evidence type="ECO:0000256" key="1">
    <source>
        <dbReference type="SAM" id="SignalP"/>
    </source>
</evidence>
<evidence type="ECO:0000313" key="2">
    <source>
        <dbReference type="EMBL" id="KAJ7669650.1"/>
    </source>
</evidence>
<accession>A0AAD7G5X4</accession>
<organism evidence="2 3">
    <name type="scientific">Mycena rosella</name>
    <name type="common">Pink bonnet</name>
    <name type="synonym">Agaricus rosellus</name>
    <dbReference type="NCBI Taxonomy" id="1033263"/>
    <lineage>
        <taxon>Eukaryota</taxon>
        <taxon>Fungi</taxon>
        <taxon>Dikarya</taxon>
        <taxon>Basidiomycota</taxon>
        <taxon>Agaricomycotina</taxon>
        <taxon>Agaricomycetes</taxon>
        <taxon>Agaricomycetidae</taxon>
        <taxon>Agaricales</taxon>
        <taxon>Marasmiineae</taxon>
        <taxon>Mycenaceae</taxon>
        <taxon>Mycena</taxon>
    </lineage>
</organism>
<protein>
    <submittedName>
        <fullName evidence="2">Uncharacterized protein</fullName>
    </submittedName>
</protein>
<sequence length="84" mass="8683">MWYSSIIRIISALSVSSALAWVASAAPLPEANAAAIAARSGLDQFAELDIAAREPEETLDAIDARMFSARDPPGGPPSVGCIIA</sequence>
<dbReference type="Proteomes" id="UP001221757">
    <property type="component" value="Unassembled WGS sequence"/>
</dbReference>
<gene>
    <name evidence="2" type="ORF">B0H17DRAFT_1086554</name>
</gene>
<keyword evidence="3" id="KW-1185">Reference proteome</keyword>
<feature type="signal peptide" evidence="1">
    <location>
        <begin position="1"/>
        <end position="25"/>
    </location>
</feature>
<dbReference type="EMBL" id="JARKIE010000186">
    <property type="protein sequence ID" value="KAJ7669650.1"/>
    <property type="molecule type" value="Genomic_DNA"/>
</dbReference>
<feature type="chain" id="PRO_5042074317" evidence="1">
    <location>
        <begin position="26"/>
        <end position="84"/>
    </location>
</feature>
<reference evidence="2" key="1">
    <citation type="submission" date="2023-03" db="EMBL/GenBank/DDBJ databases">
        <title>Massive genome expansion in bonnet fungi (Mycena s.s.) driven by repeated elements and novel gene families across ecological guilds.</title>
        <authorList>
            <consortium name="Lawrence Berkeley National Laboratory"/>
            <person name="Harder C.B."/>
            <person name="Miyauchi S."/>
            <person name="Viragh M."/>
            <person name="Kuo A."/>
            <person name="Thoen E."/>
            <person name="Andreopoulos B."/>
            <person name="Lu D."/>
            <person name="Skrede I."/>
            <person name="Drula E."/>
            <person name="Henrissat B."/>
            <person name="Morin E."/>
            <person name="Kohler A."/>
            <person name="Barry K."/>
            <person name="LaButti K."/>
            <person name="Morin E."/>
            <person name="Salamov A."/>
            <person name="Lipzen A."/>
            <person name="Mereny Z."/>
            <person name="Hegedus B."/>
            <person name="Baldrian P."/>
            <person name="Stursova M."/>
            <person name="Weitz H."/>
            <person name="Taylor A."/>
            <person name="Grigoriev I.V."/>
            <person name="Nagy L.G."/>
            <person name="Martin F."/>
            <person name="Kauserud H."/>
        </authorList>
    </citation>
    <scope>NUCLEOTIDE SEQUENCE</scope>
    <source>
        <strain evidence="2">CBHHK067</strain>
    </source>
</reference>